<evidence type="ECO:0000256" key="6">
    <source>
        <dbReference type="ARBA" id="ARBA00022989"/>
    </source>
</evidence>
<feature type="transmembrane region" description="Helical" evidence="8">
    <location>
        <begin position="320"/>
        <end position="337"/>
    </location>
</feature>
<name>A0A2W5BCH5_9SPHN</name>
<organism evidence="9 10">
    <name type="scientific">Sphingomonas hengshuiensis</name>
    <dbReference type="NCBI Taxonomy" id="1609977"/>
    <lineage>
        <taxon>Bacteria</taxon>
        <taxon>Pseudomonadati</taxon>
        <taxon>Pseudomonadota</taxon>
        <taxon>Alphaproteobacteria</taxon>
        <taxon>Sphingomonadales</taxon>
        <taxon>Sphingomonadaceae</taxon>
        <taxon>Sphingomonas</taxon>
    </lineage>
</organism>
<evidence type="ECO:0000256" key="4">
    <source>
        <dbReference type="ARBA" id="ARBA00022679"/>
    </source>
</evidence>
<keyword evidence="4" id="KW-0808">Transferase</keyword>
<gene>
    <name evidence="9" type="ORF">DI632_01760</name>
</gene>
<evidence type="ECO:0000256" key="2">
    <source>
        <dbReference type="ARBA" id="ARBA00022475"/>
    </source>
</evidence>
<dbReference type="GO" id="GO:0016763">
    <property type="term" value="F:pentosyltransferase activity"/>
    <property type="evidence" value="ECO:0007669"/>
    <property type="project" value="TreeGrafter"/>
</dbReference>
<accession>A0A2W5BCH5</accession>
<keyword evidence="2" id="KW-1003">Cell membrane</keyword>
<keyword evidence="5 8" id="KW-0812">Transmembrane</keyword>
<feature type="transmembrane region" description="Helical" evidence="8">
    <location>
        <begin position="96"/>
        <end position="115"/>
    </location>
</feature>
<feature type="transmembrane region" description="Helical" evidence="8">
    <location>
        <begin position="151"/>
        <end position="175"/>
    </location>
</feature>
<evidence type="ECO:0000256" key="1">
    <source>
        <dbReference type="ARBA" id="ARBA00004651"/>
    </source>
</evidence>
<protein>
    <recommendedName>
        <fullName evidence="11">Glycosyltransferase RgtA/B/C/D-like domain-containing protein</fullName>
    </recommendedName>
</protein>
<dbReference type="AlphaFoldDB" id="A0A2W5BCH5"/>
<dbReference type="PANTHER" id="PTHR33908:SF11">
    <property type="entry name" value="MEMBRANE PROTEIN"/>
    <property type="match status" value="1"/>
</dbReference>
<feature type="transmembrane region" description="Helical" evidence="8">
    <location>
        <begin position="195"/>
        <end position="221"/>
    </location>
</feature>
<feature type="transmembrane region" description="Helical" evidence="8">
    <location>
        <begin position="267"/>
        <end position="287"/>
    </location>
</feature>
<sequence>MIVAIVTLLGLLLRCLAARGGLWLDEAWSAIFAHDSATPAGVLLHINHDNNHHLNTLWLQWVGADAPPLLQRALSIVSGTATIPVAALIAARRAPAAAIVAAVAFAVSPFLLIYGAEARGYAPMLFAFLVAIAMTDRWLTRDAGSPATALALAAFLGCLAQATMVFGLAVLGLWVLLDRTRSHGPARAVADTSRLFAPAAIVTLLLVALAWVAAANSATGFQFGNREPHDWTKWGQALDQLWTWSLSVSLLLLPLLVSMRVGRDRLWTLALVAAVLLPLMIGLLALPNSGGARYYAVAVPPMLLCAAIALPTAWMRGGGWRWLAVLVAITFTGSAALRDAAVIANLRGDPGRAVATLARIAPQGASVSFDHSRSTAILTAAARSQHYPLRIADSPCPPARFHFIERDGDARFPAPLVRCGRTYREVARGDPAGLSGTHWRLYAALR</sequence>
<evidence type="ECO:0000313" key="10">
    <source>
        <dbReference type="Proteomes" id="UP000248614"/>
    </source>
</evidence>
<proteinExistence type="predicted"/>
<evidence type="ECO:0000256" key="8">
    <source>
        <dbReference type="SAM" id="Phobius"/>
    </source>
</evidence>
<comment type="caution">
    <text evidence="9">The sequence shown here is derived from an EMBL/GenBank/DDBJ whole genome shotgun (WGS) entry which is preliminary data.</text>
</comment>
<evidence type="ECO:0000256" key="5">
    <source>
        <dbReference type="ARBA" id="ARBA00022692"/>
    </source>
</evidence>
<evidence type="ECO:0000313" key="9">
    <source>
        <dbReference type="EMBL" id="PZO80785.1"/>
    </source>
</evidence>
<feature type="transmembrane region" description="Helical" evidence="8">
    <location>
        <begin position="294"/>
        <end position="314"/>
    </location>
</feature>
<feature type="transmembrane region" description="Helical" evidence="8">
    <location>
        <begin position="241"/>
        <end position="261"/>
    </location>
</feature>
<reference evidence="9 10" key="1">
    <citation type="submission" date="2017-08" db="EMBL/GenBank/DDBJ databases">
        <title>Infants hospitalized years apart are colonized by the same room-sourced microbial strains.</title>
        <authorList>
            <person name="Brooks B."/>
            <person name="Olm M.R."/>
            <person name="Firek B.A."/>
            <person name="Baker R."/>
            <person name="Thomas B.C."/>
            <person name="Morowitz M.J."/>
            <person name="Banfield J.F."/>
        </authorList>
    </citation>
    <scope>NUCLEOTIDE SEQUENCE [LARGE SCALE GENOMIC DNA]</scope>
    <source>
        <strain evidence="9">S2_018_000_R3_110</strain>
    </source>
</reference>
<keyword evidence="3" id="KW-0328">Glycosyltransferase</keyword>
<dbReference type="InterPro" id="IPR050297">
    <property type="entry name" value="LipidA_mod_glycosyltrf_83"/>
</dbReference>
<evidence type="ECO:0000256" key="3">
    <source>
        <dbReference type="ARBA" id="ARBA00022676"/>
    </source>
</evidence>
<keyword evidence="7 8" id="KW-0472">Membrane</keyword>
<keyword evidence="6 8" id="KW-1133">Transmembrane helix</keyword>
<dbReference type="EMBL" id="QFNF01000002">
    <property type="protein sequence ID" value="PZO80785.1"/>
    <property type="molecule type" value="Genomic_DNA"/>
</dbReference>
<evidence type="ECO:0008006" key="11">
    <source>
        <dbReference type="Google" id="ProtNLM"/>
    </source>
</evidence>
<comment type="subcellular location">
    <subcellularLocation>
        <location evidence="1">Cell membrane</location>
        <topology evidence="1">Multi-pass membrane protein</topology>
    </subcellularLocation>
</comment>
<evidence type="ECO:0000256" key="7">
    <source>
        <dbReference type="ARBA" id="ARBA00023136"/>
    </source>
</evidence>
<feature type="transmembrane region" description="Helical" evidence="8">
    <location>
        <begin position="69"/>
        <end position="89"/>
    </location>
</feature>
<dbReference type="GO" id="GO:0005886">
    <property type="term" value="C:plasma membrane"/>
    <property type="evidence" value="ECO:0007669"/>
    <property type="project" value="UniProtKB-SubCell"/>
</dbReference>
<dbReference type="Proteomes" id="UP000248614">
    <property type="component" value="Unassembled WGS sequence"/>
</dbReference>
<dbReference type="PANTHER" id="PTHR33908">
    <property type="entry name" value="MANNOSYLTRANSFERASE YKCB-RELATED"/>
    <property type="match status" value="1"/>
</dbReference>
<dbReference type="GO" id="GO:0009103">
    <property type="term" value="P:lipopolysaccharide biosynthetic process"/>
    <property type="evidence" value="ECO:0007669"/>
    <property type="project" value="UniProtKB-ARBA"/>
</dbReference>